<dbReference type="Proteomes" id="UP000193067">
    <property type="component" value="Unassembled WGS sequence"/>
</dbReference>
<dbReference type="AlphaFoldDB" id="A0A1Y2IST0"/>
<dbReference type="PANTHER" id="PTHR40635">
    <property type="match status" value="1"/>
</dbReference>
<feature type="compositionally biased region" description="Polar residues" evidence="1">
    <location>
        <begin position="111"/>
        <end position="129"/>
    </location>
</feature>
<feature type="region of interest" description="Disordered" evidence="1">
    <location>
        <begin position="103"/>
        <end position="225"/>
    </location>
</feature>
<evidence type="ECO:0000256" key="1">
    <source>
        <dbReference type="SAM" id="MobiDB-lite"/>
    </source>
</evidence>
<dbReference type="EMBL" id="KZ084097">
    <property type="protein sequence ID" value="OSD04176.1"/>
    <property type="molecule type" value="Genomic_DNA"/>
</dbReference>
<sequence>MRFQTRNLYYLRISATTVIPLYLYLDERHVEWMSERVLQHVLSDLRPLILPKLNAEADAHLGPGGPANAKKGTLDVHRGDSYQFGYFLRGTEPHAVLIKTRTFTAAPRPTSHGNAPVATSSSRQQNTVADKTVGKKRKPRARQKGKGKARAAEDDTISISSEDEARTDNGPLESVASRRPKRARKVPAGGYAEEADDDMVGNEQASPGHEPVQSNDHPMGGEEPLQDTLVIPKSEETEPSLGDLPASPADVAQEDEIVEQSAMDVEFVDDEEDVKPKPILKLNYHGFTIHGRCLCVIVEPYPPIRSGTRAPSLAPTGLIAPRAPSIAPPDFIPSGGAARRERTPLFLPDFDREPTPAPAGARNLPPVPLFNEIAEGSDEDEGEDGGMVLFSQILRSVGDHPPGIAEDDDEIDGAVFFGDADEMREL</sequence>
<reference evidence="2 3" key="1">
    <citation type="journal article" date="2015" name="Biotechnol. Biofuels">
        <title>Enhanced degradation of softwood versus hardwood by the white-rot fungus Pycnoporus coccineus.</title>
        <authorList>
            <person name="Couturier M."/>
            <person name="Navarro D."/>
            <person name="Chevret D."/>
            <person name="Henrissat B."/>
            <person name="Piumi F."/>
            <person name="Ruiz-Duenas F.J."/>
            <person name="Martinez A.T."/>
            <person name="Grigoriev I.V."/>
            <person name="Riley R."/>
            <person name="Lipzen A."/>
            <person name="Berrin J.G."/>
            <person name="Master E.R."/>
            <person name="Rosso M.N."/>
        </authorList>
    </citation>
    <scope>NUCLEOTIDE SEQUENCE [LARGE SCALE GENOMIC DNA]</scope>
    <source>
        <strain evidence="2 3">BRFM310</strain>
    </source>
</reference>
<organism evidence="2 3">
    <name type="scientific">Trametes coccinea (strain BRFM310)</name>
    <name type="common">Pycnoporus coccineus</name>
    <dbReference type="NCBI Taxonomy" id="1353009"/>
    <lineage>
        <taxon>Eukaryota</taxon>
        <taxon>Fungi</taxon>
        <taxon>Dikarya</taxon>
        <taxon>Basidiomycota</taxon>
        <taxon>Agaricomycotina</taxon>
        <taxon>Agaricomycetes</taxon>
        <taxon>Polyporales</taxon>
        <taxon>Polyporaceae</taxon>
        <taxon>Trametes</taxon>
    </lineage>
</organism>
<evidence type="ECO:0000313" key="3">
    <source>
        <dbReference type="Proteomes" id="UP000193067"/>
    </source>
</evidence>
<name>A0A1Y2IST0_TRAC3</name>
<evidence type="ECO:0000313" key="2">
    <source>
        <dbReference type="EMBL" id="OSD04176.1"/>
    </source>
</evidence>
<gene>
    <name evidence="2" type="ORF">PYCCODRAFT_1476230</name>
</gene>
<accession>A0A1Y2IST0</accession>
<dbReference type="OrthoDB" id="5374757at2759"/>
<keyword evidence="3" id="KW-1185">Reference proteome</keyword>
<feature type="compositionally biased region" description="Basic residues" evidence="1">
    <location>
        <begin position="134"/>
        <end position="149"/>
    </location>
</feature>
<protein>
    <submittedName>
        <fullName evidence="2">Uncharacterized protein</fullName>
    </submittedName>
</protein>
<proteinExistence type="predicted"/>
<dbReference type="PANTHER" id="PTHR40635:SF1">
    <property type="match status" value="1"/>
</dbReference>